<dbReference type="EMBL" id="JAMZIH010000022">
    <property type="protein sequence ID" value="KAJ1680208.1"/>
    <property type="molecule type" value="Genomic_DNA"/>
</dbReference>
<dbReference type="Proteomes" id="UP001145114">
    <property type="component" value="Unassembled WGS sequence"/>
</dbReference>
<gene>
    <name evidence="1" type="ORF">EV182_000479</name>
</gene>
<accession>A0ACC1HWR5</accession>
<proteinExistence type="predicted"/>
<reference evidence="1" key="1">
    <citation type="submission" date="2022-06" db="EMBL/GenBank/DDBJ databases">
        <title>Phylogenomic reconstructions and comparative analyses of Kickxellomycotina fungi.</title>
        <authorList>
            <person name="Reynolds N.K."/>
            <person name="Stajich J.E."/>
            <person name="Barry K."/>
            <person name="Grigoriev I.V."/>
            <person name="Crous P."/>
            <person name="Smith M.E."/>
        </authorList>
    </citation>
    <scope>NUCLEOTIDE SEQUENCE</scope>
    <source>
        <strain evidence="1">RSA 2271</strain>
    </source>
</reference>
<name>A0ACC1HWR5_9FUNG</name>
<comment type="caution">
    <text evidence="1">The sequence shown here is derived from an EMBL/GenBank/DDBJ whole genome shotgun (WGS) entry which is preliminary data.</text>
</comment>
<keyword evidence="2" id="KW-1185">Reference proteome</keyword>
<organism evidence="1 2">
    <name type="scientific">Spiromyces aspiralis</name>
    <dbReference type="NCBI Taxonomy" id="68401"/>
    <lineage>
        <taxon>Eukaryota</taxon>
        <taxon>Fungi</taxon>
        <taxon>Fungi incertae sedis</taxon>
        <taxon>Zoopagomycota</taxon>
        <taxon>Kickxellomycotina</taxon>
        <taxon>Kickxellomycetes</taxon>
        <taxon>Kickxellales</taxon>
        <taxon>Kickxellaceae</taxon>
        <taxon>Spiromyces</taxon>
    </lineage>
</organism>
<protein>
    <submittedName>
        <fullName evidence="1">Uncharacterized protein</fullName>
    </submittedName>
</protein>
<evidence type="ECO:0000313" key="1">
    <source>
        <dbReference type="EMBL" id="KAJ1680208.1"/>
    </source>
</evidence>
<sequence>MAESLKYRRVTPKEIAAAHKLEAEGYHPDEAASYDSLLYRQRHAGEFFLGAFDSDNRLVGFVTSTLADSPLVTEQSMREHNPRGKNLCIHSVCTAHDMQRKGVALTLLRQLIAELRRKNAEPREMGLPPVYERVTLIARPYLVPLYEKAGFRSLGKSSVAHGPDPWIDCILTL</sequence>
<evidence type="ECO:0000313" key="2">
    <source>
        <dbReference type="Proteomes" id="UP001145114"/>
    </source>
</evidence>